<evidence type="ECO:0000313" key="1">
    <source>
        <dbReference type="EMBL" id="SFM07071.1"/>
    </source>
</evidence>
<evidence type="ECO:0000313" key="2">
    <source>
        <dbReference type="Proteomes" id="UP000199006"/>
    </source>
</evidence>
<keyword evidence="2" id="KW-1185">Reference proteome</keyword>
<accession>A0A1I4MUV8</accession>
<organism evidence="1 2">
    <name type="scientific">Halanaerobium salsuginis</name>
    <dbReference type="NCBI Taxonomy" id="29563"/>
    <lineage>
        <taxon>Bacteria</taxon>
        <taxon>Bacillati</taxon>
        <taxon>Bacillota</taxon>
        <taxon>Clostridia</taxon>
        <taxon>Halanaerobiales</taxon>
        <taxon>Halanaerobiaceae</taxon>
        <taxon>Halanaerobium</taxon>
    </lineage>
</organism>
<dbReference type="AlphaFoldDB" id="A0A1I4MUV8"/>
<name>A0A1I4MUV8_9FIRM</name>
<proteinExistence type="predicted"/>
<dbReference type="Proteomes" id="UP000199006">
    <property type="component" value="Unassembled WGS sequence"/>
</dbReference>
<dbReference type="RefSeq" id="WP_089862708.1">
    <property type="nucleotide sequence ID" value="NZ_FOTI01000060.1"/>
</dbReference>
<gene>
    <name evidence="1" type="ORF">SAMN02983006_02718</name>
</gene>
<dbReference type="STRING" id="29563.SAMN02983006_02718"/>
<protein>
    <submittedName>
        <fullName evidence="1">Uncharacterized protein</fullName>
    </submittedName>
</protein>
<dbReference type="OrthoDB" id="9801813at2"/>
<reference evidence="1 2" key="1">
    <citation type="submission" date="2016-10" db="EMBL/GenBank/DDBJ databases">
        <authorList>
            <person name="de Groot N.N."/>
        </authorList>
    </citation>
    <scope>NUCLEOTIDE SEQUENCE [LARGE SCALE GENOMIC DNA]</scope>
    <source>
        <strain evidence="1 2">ATCC 51327</strain>
    </source>
</reference>
<dbReference type="EMBL" id="FOTI01000060">
    <property type="protein sequence ID" value="SFM07071.1"/>
    <property type="molecule type" value="Genomic_DNA"/>
</dbReference>
<sequence length="244" mass="28810">MFVATHSPFIIHNKNRVNDKVIILKKDDNGEVYIPDDSKFYGWKPETKIKEAFSINMKFDFDKPIVFVEGETDEIYLNKAIELLNSDIDIKVEWIGRFNNQGNVEFTGDSALNDTKSFIISNPSVLNQKTILLYDSDTNKPEEDYDNLFIRCMPKNNENNIYKKGIENLLSLPENFPQNRFYYYKTNKEYKNDYGGEVLIKKQELNKKDLCEWICNEISIEEKKFYFNKFEKIINIIENIINKS</sequence>